<evidence type="ECO:0000313" key="15">
    <source>
        <dbReference type="Proteomes" id="UP000078558"/>
    </source>
</evidence>
<dbReference type="PANTHER" id="PTHR30413">
    <property type="entry name" value="INNER MEMBRANE TRANSPORT PERMEASE"/>
    <property type="match status" value="1"/>
</dbReference>
<dbReference type="EMBL" id="LT907988">
    <property type="protein sequence ID" value="SOE51802.1"/>
    <property type="molecule type" value="Genomic_DNA"/>
</dbReference>
<evidence type="ECO:0000256" key="7">
    <source>
        <dbReference type="ARBA" id="ARBA00022903"/>
    </source>
</evidence>
<dbReference type="Proteomes" id="UP000078558">
    <property type="component" value="Chromosome I"/>
</dbReference>
<evidence type="ECO:0000256" key="11">
    <source>
        <dbReference type="RuleBase" id="RU361157"/>
    </source>
</evidence>
<keyword evidence="6 11" id="KW-0812">Transmembrane</keyword>
<dbReference type="KEGG" id="odi:ODI_R3700"/>
<feature type="transmembrane region" description="Helical" evidence="11">
    <location>
        <begin position="32"/>
        <end position="54"/>
    </location>
</feature>
<evidence type="ECO:0000256" key="1">
    <source>
        <dbReference type="ARBA" id="ARBA00004651"/>
    </source>
</evidence>
<protein>
    <recommendedName>
        <fullName evidence="11">Transport permease protein</fullName>
    </recommendedName>
</protein>
<dbReference type="GO" id="GO:0015920">
    <property type="term" value="P:lipopolysaccharide transport"/>
    <property type="evidence" value="ECO:0007669"/>
    <property type="project" value="TreeGrafter"/>
</dbReference>
<sequence length="260" mass="29115">MRKRSSLRIMRSVIYALALREMLGRFGRNRLGVVWVLAEPLAHVLGMILVMSLLRNRALPGFDYPVFMLVGVAPFLLIKNTALRMMEGASANKGLFAYRQVTLMDTFIARTIVETVLSATVFTLILAGMLWLGFDIELARPLEWLGFIALGLAFGFSLGGLLAALAYALPEAKLAIRLVFLPLYFLSGVILPPWHFPPDTRAIMLWNPFVHLLELIRGAFFPFYPKMQGISASYVASITLVFAFASLALYRALRRRMTAL</sequence>
<reference evidence="14 15" key="2">
    <citation type="submission" date="2017-08" db="EMBL/GenBank/DDBJ databases">
        <authorList>
            <person name="de Groot N.N."/>
        </authorList>
    </citation>
    <scope>NUCLEOTIDE SEQUENCE [LARGE SCALE GENOMIC DNA]</scope>
    <source>
        <strain evidence="14">Orrdi1</strain>
    </source>
</reference>
<evidence type="ECO:0000256" key="2">
    <source>
        <dbReference type="ARBA" id="ARBA00007783"/>
    </source>
</evidence>
<evidence type="ECO:0000256" key="3">
    <source>
        <dbReference type="ARBA" id="ARBA00022448"/>
    </source>
</evidence>
<dbReference type="GO" id="GO:0140359">
    <property type="term" value="F:ABC-type transporter activity"/>
    <property type="evidence" value="ECO:0007669"/>
    <property type="project" value="InterPro"/>
</dbReference>
<keyword evidence="5" id="KW-0762">Sugar transport</keyword>
<comment type="similarity">
    <text evidence="2 11">Belongs to the ABC-2 integral membrane protein family.</text>
</comment>
<evidence type="ECO:0000256" key="5">
    <source>
        <dbReference type="ARBA" id="ARBA00022597"/>
    </source>
</evidence>
<keyword evidence="15" id="KW-1185">Reference proteome</keyword>
<evidence type="ECO:0000256" key="6">
    <source>
        <dbReference type="ARBA" id="ARBA00022692"/>
    </source>
</evidence>
<gene>
    <name evidence="13" type="ORF">ODI_03498</name>
    <name evidence="14" type="ORF">ODI_R3700</name>
</gene>
<keyword evidence="4 11" id="KW-1003">Cell membrane</keyword>
<organism evidence="13 15">
    <name type="scientific">Orrella dioscoreae</name>
    <dbReference type="NCBI Taxonomy" id="1851544"/>
    <lineage>
        <taxon>Bacteria</taxon>
        <taxon>Pseudomonadati</taxon>
        <taxon>Pseudomonadota</taxon>
        <taxon>Betaproteobacteria</taxon>
        <taxon>Burkholderiales</taxon>
        <taxon>Alcaligenaceae</taxon>
        <taxon>Orrella</taxon>
    </lineage>
</organism>
<evidence type="ECO:0000256" key="10">
    <source>
        <dbReference type="ARBA" id="ARBA00023136"/>
    </source>
</evidence>
<feature type="transmembrane region" description="Helical" evidence="11">
    <location>
        <begin position="174"/>
        <end position="196"/>
    </location>
</feature>
<evidence type="ECO:0000256" key="8">
    <source>
        <dbReference type="ARBA" id="ARBA00022989"/>
    </source>
</evidence>
<comment type="subcellular location">
    <subcellularLocation>
        <location evidence="11">Cell inner membrane</location>
        <topology evidence="11">Multi-pass membrane protein</topology>
    </subcellularLocation>
    <subcellularLocation>
        <location evidence="1">Cell membrane</location>
        <topology evidence="1">Multi-pass membrane protein</topology>
    </subcellularLocation>
</comment>
<name>A0A1C3JXT8_9BURK</name>
<dbReference type="RefSeq" id="WP_074046761.1">
    <property type="nucleotide sequence ID" value="NZ_LT907988.1"/>
</dbReference>
<evidence type="ECO:0000256" key="4">
    <source>
        <dbReference type="ARBA" id="ARBA00022475"/>
    </source>
</evidence>
<keyword evidence="10 11" id="KW-0472">Membrane</keyword>
<keyword evidence="8 11" id="KW-1133">Transmembrane helix</keyword>
<keyword evidence="9" id="KW-0625">Polysaccharide transport</keyword>
<proteinExistence type="inferred from homology"/>
<dbReference type="InterPro" id="IPR000412">
    <property type="entry name" value="ABC_2_transport"/>
</dbReference>
<dbReference type="InterPro" id="IPR047817">
    <property type="entry name" value="ABC2_TM_bact-type"/>
</dbReference>
<dbReference type="PANTHER" id="PTHR30413:SF10">
    <property type="entry name" value="CAPSULE POLYSACCHARIDE EXPORT INNER-MEMBRANE PROTEIN CTRC"/>
    <property type="match status" value="1"/>
</dbReference>
<dbReference type="EMBL" id="FLRC01000005">
    <property type="protein sequence ID" value="SBT24079.1"/>
    <property type="molecule type" value="Genomic_DNA"/>
</dbReference>
<evidence type="ECO:0000256" key="9">
    <source>
        <dbReference type="ARBA" id="ARBA00023047"/>
    </source>
</evidence>
<reference evidence="13 15" key="1">
    <citation type="submission" date="2016-06" db="EMBL/GenBank/DDBJ databases">
        <authorList>
            <person name="Kjaerup R.B."/>
            <person name="Dalgaard T.S."/>
            <person name="Juul-Madsen H.R."/>
        </authorList>
    </citation>
    <scope>NUCLEOTIDE SEQUENCE [LARGE SCALE GENOMIC DNA]</scope>
    <source>
        <strain evidence="13">Orrdi1</strain>
    </source>
</reference>
<dbReference type="Pfam" id="PF01061">
    <property type="entry name" value="ABC2_membrane"/>
    <property type="match status" value="1"/>
</dbReference>
<evidence type="ECO:0000313" key="13">
    <source>
        <dbReference type="EMBL" id="SBT24079.1"/>
    </source>
</evidence>
<evidence type="ECO:0000259" key="12">
    <source>
        <dbReference type="PROSITE" id="PS51012"/>
    </source>
</evidence>
<feature type="transmembrane region" description="Helical" evidence="11">
    <location>
        <begin position="230"/>
        <end position="250"/>
    </location>
</feature>
<feature type="domain" description="ABC transmembrane type-2" evidence="12">
    <location>
        <begin position="31"/>
        <end position="253"/>
    </location>
</feature>
<dbReference type="OrthoDB" id="9814458at2"/>
<dbReference type="AlphaFoldDB" id="A0A1C3JXT8"/>
<dbReference type="STRING" id="1851544.ODI_03498"/>
<dbReference type="InterPro" id="IPR013525">
    <property type="entry name" value="ABC2_TM"/>
</dbReference>
<dbReference type="GO" id="GO:0043190">
    <property type="term" value="C:ATP-binding cassette (ABC) transporter complex"/>
    <property type="evidence" value="ECO:0007669"/>
    <property type="project" value="InterPro"/>
</dbReference>
<dbReference type="PROSITE" id="PS51012">
    <property type="entry name" value="ABC_TM2"/>
    <property type="match status" value="1"/>
</dbReference>
<feature type="transmembrane region" description="Helical" evidence="11">
    <location>
        <begin position="107"/>
        <end position="132"/>
    </location>
</feature>
<evidence type="ECO:0000313" key="14">
    <source>
        <dbReference type="EMBL" id="SOE51802.1"/>
    </source>
</evidence>
<accession>A0A1C3JXT8</accession>
<dbReference type="GO" id="GO:0015774">
    <property type="term" value="P:polysaccharide transport"/>
    <property type="evidence" value="ECO:0007669"/>
    <property type="project" value="UniProtKB-KW"/>
</dbReference>
<dbReference type="PRINTS" id="PR00164">
    <property type="entry name" value="ABC2TRNSPORT"/>
</dbReference>
<keyword evidence="3 11" id="KW-0813">Transport</keyword>
<keyword evidence="7" id="KW-0972">Capsule biogenesis/degradation</keyword>
<feature type="transmembrane region" description="Helical" evidence="11">
    <location>
        <begin position="144"/>
        <end position="167"/>
    </location>
</feature>
<feature type="transmembrane region" description="Helical" evidence="11">
    <location>
        <begin position="66"/>
        <end position="86"/>
    </location>
</feature>